<evidence type="ECO:0000313" key="1">
    <source>
        <dbReference type="EMBL" id="TDP44672.1"/>
    </source>
</evidence>
<dbReference type="EMBL" id="SNXO01000071">
    <property type="protein sequence ID" value="TDP44672.1"/>
    <property type="molecule type" value="Genomic_DNA"/>
</dbReference>
<dbReference type="RefSeq" id="WP_133529381.1">
    <property type="nucleotide sequence ID" value="NZ_SNXO01000071.1"/>
</dbReference>
<dbReference type="Pfam" id="PF18941">
    <property type="entry name" value="DUF5688"/>
    <property type="match status" value="1"/>
</dbReference>
<dbReference type="InterPro" id="IPR043743">
    <property type="entry name" value="DUF5688"/>
</dbReference>
<organism evidence="1 2">
    <name type="scientific">Aminicella lysinilytica</name>
    <dbReference type="NCBI Taxonomy" id="433323"/>
    <lineage>
        <taxon>Bacteria</taxon>
        <taxon>Bacillati</taxon>
        <taxon>Bacillota</taxon>
        <taxon>Clostridia</taxon>
        <taxon>Peptostreptococcales</taxon>
        <taxon>Anaerovoracaceae</taxon>
        <taxon>Aminicella</taxon>
    </lineage>
</organism>
<dbReference type="OrthoDB" id="1655031at2"/>
<comment type="caution">
    <text evidence="1">The sequence shown here is derived from an EMBL/GenBank/DDBJ whole genome shotgun (WGS) entry which is preliminary data.</text>
</comment>
<proteinExistence type="predicted"/>
<gene>
    <name evidence="1" type="ORF">EV211_1714</name>
</gene>
<dbReference type="Proteomes" id="UP000295500">
    <property type="component" value="Unassembled WGS sequence"/>
</dbReference>
<protein>
    <submittedName>
        <fullName evidence="1">Uncharacterized protein</fullName>
    </submittedName>
</protein>
<keyword evidence="2" id="KW-1185">Reference proteome</keyword>
<dbReference type="AlphaFoldDB" id="A0A4R6PXE1"/>
<sequence>MNKQEFWGRAMDELLEQLPEDMRKGTTLAMNTVLKCNDIELHGVSLKKGDDDISPNIYLDSFYERFENGESMKELMQEVADVFKEAKRPEIKPDELPLDYSSIKDKLTFRLLEMKRNRMYLVNTPYMPVGNGLALVCDIKLRSGEDGEWRTTITKDMMEKYGYDKRELFFDALSNVRSVDPPVMMDMERNMFGISHSNVLDTEGPLYERSNMYVLSNTSGVLGASALFYPEIQEQISEKIGEGYYVLPSSLHEVIVVPESAGFDAGQLTDMVKDANSSVVAPKDVLSDSVYHFDMGERKLETMQAAPELGSRVSEAGR</sequence>
<name>A0A4R6PXE1_9FIRM</name>
<reference evidence="1 2" key="1">
    <citation type="submission" date="2019-03" db="EMBL/GenBank/DDBJ databases">
        <title>Genomic Encyclopedia of Type Strains, Phase IV (KMG-IV): sequencing the most valuable type-strain genomes for metagenomic binning, comparative biology and taxonomic classification.</title>
        <authorList>
            <person name="Goeker M."/>
        </authorList>
    </citation>
    <scope>NUCLEOTIDE SEQUENCE [LARGE SCALE GENOMIC DNA]</scope>
    <source>
        <strain evidence="1 2">DSM 28287</strain>
    </source>
</reference>
<evidence type="ECO:0000313" key="2">
    <source>
        <dbReference type="Proteomes" id="UP000295500"/>
    </source>
</evidence>
<accession>A0A4R6PXE1</accession>